<organism evidence="5 6">
    <name type="scientific">Texcoconibacillus texcoconensis</name>
    <dbReference type="NCBI Taxonomy" id="1095777"/>
    <lineage>
        <taxon>Bacteria</taxon>
        <taxon>Bacillati</taxon>
        <taxon>Bacillota</taxon>
        <taxon>Bacilli</taxon>
        <taxon>Bacillales</taxon>
        <taxon>Bacillaceae</taxon>
        <taxon>Texcoconibacillus</taxon>
    </lineage>
</organism>
<dbReference type="Pfam" id="PF01728">
    <property type="entry name" value="FtsJ"/>
    <property type="match status" value="1"/>
</dbReference>
<evidence type="ECO:0000313" key="6">
    <source>
        <dbReference type="Proteomes" id="UP000551878"/>
    </source>
</evidence>
<proteinExistence type="inferred from homology"/>
<dbReference type="GO" id="GO:0008168">
    <property type="term" value="F:methyltransferase activity"/>
    <property type="evidence" value="ECO:0007669"/>
    <property type="project" value="UniProtKB-KW"/>
</dbReference>
<comment type="caution">
    <text evidence="5">The sequence shown here is derived from an EMBL/GenBank/DDBJ whole genome shotgun (WGS) entry which is preliminary data.</text>
</comment>
<evidence type="ECO:0000313" key="5">
    <source>
        <dbReference type="EMBL" id="MBB5173063.1"/>
    </source>
</evidence>
<dbReference type="InterPro" id="IPR002877">
    <property type="entry name" value="RNA_MeTrfase_FtsJ_dom"/>
</dbReference>
<dbReference type="InterPro" id="IPR047048">
    <property type="entry name" value="TlyA"/>
</dbReference>
<keyword evidence="6" id="KW-1185">Reference proteome</keyword>
<dbReference type="EMBL" id="JACHHB010000004">
    <property type="protein sequence ID" value="MBB5173063.1"/>
    <property type="molecule type" value="Genomic_DNA"/>
</dbReference>
<evidence type="ECO:0000259" key="4">
    <source>
        <dbReference type="SMART" id="SM00363"/>
    </source>
</evidence>
<dbReference type="SUPFAM" id="SSF55174">
    <property type="entry name" value="Alpha-L RNA-binding motif"/>
    <property type="match status" value="1"/>
</dbReference>
<keyword evidence="5" id="KW-0808">Transferase</keyword>
<dbReference type="PIRSF" id="PIRSF005578">
    <property type="entry name" value="TlyA"/>
    <property type="match status" value="1"/>
</dbReference>
<dbReference type="GO" id="GO:0003723">
    <property type="term" value="F:RNA binding"/>
    <property type="evidence" value="ECO:0007669"/>
    <property type="project" value="UniProtKB-KW"/>
</dbReference>
<dbReference type="Gene3D" id="3.40.50.150">
    <property type="entry name" value="Vaccinia Virus protein VP39"/>
    <property type="match status" value="1"/>
</dbReference>
<dbReference type="InterPro" id="IPR036986">
    <property type="entry name" value="S4_RNA-bd_sf"/>
</dbReference>
<dbReference type="Pfam" id="PF01479">
    <property type="entry name" value="S4"/>
    <property type="match status" value="1"/>
</dbReference>
<keyword evidence="1 3" id="KW-0694">RNA-binding</keyword>
<dbReference type="NCBIfam" id="TIGR00478">
    <property type="entry name" value="tly"/>
    <property type="match status" value="1"/>
</dbReference>
<keyword evidence="5" id="KW-0489">Methyltransferase</keyword>
<dbReference type="Proteomes" id="UP000551878">
    <property type="component" value="Unassembled WGS sequence"/>
</dbReference>
<dbReference type="PROSITE" id="PS50889">
    <property type="entry name" value="S4"/>
    <property type="match status" value="1"/>
</dbReference>
<dbReference type="EC" id="2.1.1.227" evidence="5"/>
<name>A0A840QNZ7_9BACI</name>
<feature type="domain" description="RNA-binding S4" evidence="4">
    <location>
        <begin position="4"/>
        <end position="69"/>
    </location>
</feature>
<dbReference type="EC" id="2.1.1.226" evidence="5"/>
<reference evidence="5 6" key="1">
    <citation type="submission" date="2020-08" db="EMBL/GenBank/DDBJ databases">
        <title>Genomic Encyclopedia of Type Strains, Phase IV (KMG-IV): sequencing the most valuable type-strain genomes for metagenomic binning, comparative biology and taxonomic classification.</title>
        <authorList>
            <person name="Goeker M."/>
        </authorList>
    </citation>
    <scope>NUCLEOTIDE SEQUENCE [LARGE SCALE GENOMIC DNA]</scope>
    <source>
        <strain evidence="5 6">DSM 24696</strain>
    </source>
</reference>
<dbReference type="Gene3D" id="3.10.290.10">
    <property type="entry name" value="RNA-binding S4 domain"/>
    <property type="match status" value="1"/>
</dbReference>
<sequence length="272" mass="29896">MKKRRIDIALVEEGLMETREKAKRSIMAGLVFVDGERVDKPGTKVPVDGEIVVKGKAIPYVSRGGLKLAKALDVFDIDVVGKTMLDIGASTGGFTDCALQNGAEKVYALDVGTNQLAWSLRSDDRVEVMEQTNFRYATVDHFQFGRPNFATIDVSFISLTQILPVLAKILAPGSDVSTLVKPQFEAGREEVGKNGIVRDPKIHQKVLRKTMDEAIHVGFSVKGLATSPIQGSEGNIEFLLHLHLEEQQEPQLLVSDDDLTDVLSEVKNLIKR</sequence>
<evidence type="ECO:0000256" key="3">
    <source>
        <dbReference type="PROSITE-ProRule" id="PRU00182"/>
    </source>
</evidence>
<protein>
    <submittedName>
        <fullName evidence="5">23S rRNA (Cytidine1920-2'-O)/16S rRNA (Cytidine1409-2'-O)-methyltransferase</fullName>
        <ecNumber evidence="5">2.1.1.226</ecNumber>
        <ecNumber evidence="5">2.1.1.227</ecNumber>
    </submittedName>
</protein>
<evidence type="ECO:0000256" key="1">
    <source>
        <dbReference type="ARBA" id="ARBA00022884"/>
    </source>
</evidence>
<dbReference type="SUPFAM" id="SSF53335">
    <property type="entry name" value="S-adenosyl-L-methionine-dependent methyltransferases"/>
    <property type="match status" value="1"/>
</dbReference>
<dbReference type="GO" id="GO:0032259">
    <property type="term" value="P:methylation"/>
    <property type="evidence" value="ECO:0007669"/>
    <property type="project" value="UniProtKB-KW"/>
</dbReference>
<dbReference type="PANTHER" id="PTHR32319:SF0">
    <property type="entry name" value="BACTERIAL HEMOLYSIN-LIKE PROTEIN"/>
    <property type="match status" value="1"/>
</dbReference>
<dbReference type="InterPro" id="IPR002942">
    <property type="entry name" value="S4_RNA-bd"/>
</dbReference>
<gene>
    <name evidence="5" type="ORF">HNQ41_001226</name>
</gene>
<dbReference type="InterPro" id="IPR029063">
    <property type="entry name" value="SAM-dependent_MTases_sf"/>
</dbReference>
<evidence type="ECO:0000256" key="2">
    <source>
        <dbReference type="ARBA" id="ARBA00029460"/>
    </source>
</evidence>
<dbReference type="PANTHER" id="PTHR32319">
    <property type="entry name" value="BACTERIAL HEMOLYSIN-LIKE PROTEIN"/>
    <property type="match status" value="1"/>
</dbReference>
<comment type="similarity">
    <text evidence="2">Belongs to the TlyA family.</text>
</comment>
<dbReference type="InterPro" id="IPR004538">
    <property type="entry name" value="Hemolysin_A/TlyA"/>
</dbReference>
<dbReference type="AlphaFoldDB" id="A0A840QNZ7"/>
<dbReference type="CDD" id="cd00165">
    <property type="entry name" value="S4"/>
    <property type="match status" value="1"/>
</dbReference>
<dbReference type="SMART" id="SM00363">
    <property type="entry name" value="S4"/>
    <property type="match status" value="1"/>
</dbReference>
<accession>A0A840QNZ7</accession>
<dbReference type="RefSeq" id="WP_184663508.1">
    <property type="nucleotide sequence ID" value="NZ_JACHHB010000004.1"/>
</dbReference>